<evidence type="ECO:0000313" key="2">
    <source>
        <dbReference type="EMBL" id="XAU15209.1"/>
    </source>
</evidence>
<dbReference type="EMBL" id="CP147920">
    <property type="protein sequence ID" value="XAU15209.1"/>
    <property type="molecule type" value="Genomic_DNA"/>
</dbReference>
<name>A0ABZ3HC66_9BACT</name>
<dbReference type="Proteomes" id="UP001447842">
    <property type="component" value="Chromosome"/>
</dbReference>
<organism evidence="2 3">
    <name type="scientific">Sulfurimonas diazotrophicus</name>
    <dbReference type="NCBI Taxonomy" id="3131939"/>
    <lineage>
        <taxon>Bacteria</taxon>
        <taxon>Pseudomonadati</taxon>
        <taxon>Campylobacterota</taxon>
        <taxon>Epsilonproteobacteria</taxon>
        <taxon>Campylobacterales</taxon>
        <taxon>Sulfurimonadaceae</taxon>
        <taxon>Sulfurimonas</taxon>
    </lineage>
</organism>
<evidence type="ECO:0000256" key="1">
    <source>
        <dbReference type="SAM" id="MobiDB-lite"/>
    </source>
</evidence>
<sequence>MADDQNKNEEEMPHFMQRQYGKSASTLEASHEELSDVRKQMIRFALEFPIRDIRTYSGYKGDLLVEITTGNDDILPELKAHAESLGMEVVVKERYDTRIHEVFCIVPDENIYRLK</sequence>
<reference evidence="2 3" key="1">
    <citation type="submission" date="2024-03" db="EMBL/GenBank/DDBJ databases">
        <title>Sulfurimonas sp. HSL3-1.</title>
        <authorList>
            <person name="Wang S."/>
        </authorList>
    </citation>
    <scope>NUCLEOTIDE SEQUENCE [LARGE SCALE GENOMIC DNA]</scope>
    <source>
        <strain evidence="2 3">HSL3-1</strain>
    </source>
</reference>
<keyword evidence="3" id="KW-1185">Reference proteome</keyword>
<feature type="compositionally biased region" description="Basic and acidic residues" evidence="1">
    <location>
        <begin position="1"/>
        <end position="13"/>
    </location>
</feature>
<protein>
    <submittedName>
        <fullName evidence="2">Uncharacterized protein</fullName>
    </submittedName>
</protein>
<proteinExistence type="predicted"/>
<accession>A0ABZ3HC66</accession>
<dbReference type="RefSeq" id="WP_345970287.1">
    <property type="nucleotide sequence ID" value="NZ_CP147920.1"/>
</dbReference>
<gene>
    <name evidence="2" type="ORF">WCY31_00565</name>
</gene>
<evidence type="ECO:0000313" key="3">
    <source>
        <dbReference type="Proteomes" id="UP001447842"/>
    </source>
</evidence>
<feature type="region of interest" description="Disordered" evidence="1">
    <location>
        <begin position="1"/>
        <end position="31"/>
    </location>
</feature>